<evidence type="ECO:0000313" key="3">
    <source>
        <dbReference type="EMBL" id="OMD30250.1"/>
    </source>
</evidence>
<sequence length="367" mass="41701">MRILFLSGANSIHTVRWVNSLVDNGHEVHLVYNSDHISGANIIDQRVIQHKLRYKGSLGYYINSIQLMRIFKNICPDVVNAHYASGYGTLSRITKIKPLILSVWGSDVYDFPYQSKIKMKIIRKNLLYANKIASTSFCMGEQVRKLLNTESVNIEVTPFGVDLEKFSRKSKEKDDEKLNIGIIKTLNSKYGISFLIHAMKILIDNLEIEGRKDLLNKISLYIYGDGSQKQELIDLVVNYNLENVIFFKGTISNSDVPKALEEFDIFCVTSILDSESFGVAVVEAMAMELPVVATDVDGFKEVVEDGVTGIIVERMKPDVIAEALMKLILDKNLRKEMGKKGRERVLKLYDWKENVSIMEQLYSNTII</sequence>
<dbReference type="Pfam" id="PF13477">
    <property type="entry name" value="Glyco_trans_4_2"/>
    <property type="match status" value="1"/>
</dbReference>
<dbReference type="InterPro" id="IPR028098">
    <property type="entry name" value="Glyco_trans_4-like_N"/>
</dbReference>
<dbReference type="SUPFAM" id="SSF53756">
    <property type="entry name" value="UDP-Glycosyltransferase/glycogen phosphorylase"/>
    <property type="match status" value="1"/>
</dbReference>
<evidence type="ECO:0000313" key="4">
    <source>
        <dbReference type="Proteomes" id="UP000187465"/>
    </source>
</evidence>
<name>A0A1R0X6P4_9BACL</name>
<dbReference type="PANTHER" id="PTHR12526">
    <property type="entry name" value="GLYCOSYLTRANSFERASE"/>
    <property type="match status" value="1"/>
</dbReference>
<proteinExistence type="predicted"/>
<dbReference type="Proteomes" id="UP000187465">
    <property type="component" value="Unassembled WGS sequence"/>
</dbReference>
<comment type="caution">
    <text evidence="3">The sequence shown here is derived from an EMBL/GenBank/DDBJ whole genome shotgun (WGS) entry which is preliminary data.</text>
</comment>
<dbReference type="GO" id="GO:0016757">
    <property type="term" value="F:glycosyltransferase activity"/>
    <property type="evidence" value="ECO:0007669"/>
    <property type="project" value="InterPro"/>
</dbReference>
<gene>
    <name evidence="3" type="ORF">BJP51_20805</name>
</gene>
<dbReference type="Gene3D" id="3.40.50.2000">
    <property type="entry name" value="Glycogen Phosphorylase B"/>
    <property type="match status" value="2"/>
</dbReference>
<organism evidence="3 4">
    <name type="scientific">Paenibacillus odorifer</name>
    <dbReference type="NCBI Taxonomy" id="189426"/>
    <lineage>
        <taxon>Bacteria</taxon>
        <taxon>Bacillati</taxon>
        <taxon>Bacillota</taxon>
        <taxon>Bacilli</taxon>
        <taxon>Bacillales</taxon>
        <taxon>Paenibacillaceae</taxon>
        <taxon>Paenibacillus</taxon>
    </lineage>
</organism>
<dbReference type="RefSeq" id="WP_076179304.1">
    <property type="nucleotide sequence ID" value="NZ_MKQP01000026.1"/>
</dbReference>
<evidence type="ECO:0000259" key="2">
    <source>
        <dbReference type="Pfam" id="PF13477"/>
    </source>
</evidence>
<dbReference type="AlphaFoldDB" id="A0A1R0X6P4"/>
<dbReference type="Pfam" id="PF00534">
    <property type="entry name" value="Glycos_transf_1"/>
    <property type="match status" value="1"/>
</dbReference>
<dbReference type="InterPro" id="IPR001296">
    <property type="entry name" value="Glyco_trans_1"/>
</dbReference>
<accession>A0A1R0X6P4</accession>
<protein>
    <recommendedName>
        <fullName evidence="5">Glycosyl transferase family 1</fullName>
    </recommendedName>
</protein>
<dbReference type="PANTHER" id="PTHR12526:SF630">
    <property type="entry name" value="GLYCOSYLTRANSFERASE"/>
    <property type="match status" value="1"/>
</dbReference>
<evidence type="ECO:0008006" key="5">
    <source>
        <dbReference type="Google" id="ProtNLM"/>
    </source>
</evidence>
<feature type="domain" description="Glycosyltransferase subfamily 4-like N-terminal" evidence="2">
    <location>
        <begin position="2"/>
        <end position="136"/>
    </location>
</feature>
<dbReference type="EMBL" id="MKQP01000026">
    <property type="protein sequence ID" value="OMD30250.1"/>
    <property type="molecule type" value="Genomic_DNA"/>
</dbReference>
<reference evidence="3 4" key="1">
    <citation type="submission" date="2016-10" db="EMBL/GenBank/DDBJ databases">
        <title>Paenibacillus species isolates.</title>
        <authorList>
            <person name="Beno S.M."/>
        </authorList>
    </citation>
    <scope>NUCLEOTIDE SEQUENCE [LARGE SCALE GENOMIC DNA]</scope>
    <source>
        <strain evidence="3 4">FSL H7-0604</strain>
    </source>
</reference>
<evidence type="ECO:0000259" key="1">
    <source>
        <dbReference type="Pfam" id="PF00534"/>
    </source>
</evidence>
<feature type="domain" description="Glycosyl transferase family 1" evidence="1">
    <location>
        <begin position="166"/>
        <end position="344"/>
    </location>
</feature>